<dbReference type="InterPro" id="IPR013783">
    <property type="entry name" value="Ig-like_fold"/>
</dbReference>
<reference evidence="2" key="1">
    <citation type="journal article" date="2004" name="Nature">
        <title>Genome duplication in the teleost fish Tetraodon nigroviridis reveals the early vertebrate proto-karyotype.</title>
        <authorList>
            <person name="Jaillon O."/>
            <person name="Aury J.-M."/>
            <person name="Brunet F."/>
            <person name="Petit J.-L."/>
            <person name="Stange-Thomann N."/>
            <person name="Mauceli E."/>
            <person name="Bouneau L."/>
            <person name="Fischer C."/>
            <person name="Ozouf-Costaz C."/>
            <person name="Bernot A."/>
            <person name="Nicaud S."/>
            <person name="Jaffe D."/>
            <person name="Fisher S."/>
            <person name="Lutfalla G."/>
            <person name="Dossat C."/>
            <person name="Segurens B."/>
            <person name="Dasilva C."/>
            <person name="Salanoubat M."/>
            <person name="Levy M."/>
            <person name="Boudet N."/>
            <person name="Castellano S."/>
            <person name="Anthouard V."/>
            <person name="Jubin C."/>
            <person name="Castelli V."/>
            <person name="Katinka M."/>
            <person name="Vacherie B."/>
            <person name="Biemont C."/>
            <person name="Skalli Z."/>
            <person name="Cattolico L."/>
            <person name="Poulain J."/>
            <person name="De Berardinis V."/>
            <person name="Cruaud C."/>
            <person name="Duprat S."/>
            <person name="Brottier P."/>
            <person name="Coutanceau J.-P."/>
            <person name="Gouzy J."/>
            <person name="Parra G."/>
            <person name="Lardier G."/>
            <person name="Chapple C."/>
            <person name="McKernan K.J."/>
            <person name="McEwan P."/>
            <person name="Bosak S."/>
            <person name="Kellis M."/>
            <person name="Volff J.-N."/>
            <person name="Guigo R."/>
            <person name="Zody M.C."/>
            <person name="Mesirov J."/>
            <person name="Lindblad-Toh K."/>
            <person name="Birren B."/>
            <person name="Nusbaum C."/>
            <person name="Kahn D."/>
            <person name="Robinson-Rechavi M."/>
            <person name="Laudet V."/>
            <person name="Schachter V."/>
            <person name="Quetier F."/>
            <person name="Saurin W."/>
            <person name="Scarpelli C."/>
            <person name="Wincker P."/>
            <person name="Lander E.S."/>
            <person name="Weissenbach J."/>
            <person name="Roest Crollius H."/>
        </authorList>
    </citation>
    <scope>NUCLEOTIDE SEQUENCE [LARGE SCALE GENOMIC DNA]</scope>
</reference>
<dbReference type="InterPro" id="IPR036179">
    <property type="entry name" value="Ig-like_dom_sf"/>
</dbReference>
<dbReference type="KEGG" id="tng:GSTEN00022709G001"/>
<dbReference type="PROSITE" id="PS50835">
    <property type="entry name" value="IG_LIKE"/>
    <property type="match status" value="1"/>
</dbReference>
<feature type="domain" description="Ig-like" evidence="1">
    <location>
        <begin position="139"/>
        <end position="222"/>
    </location>
</feature>
<dbReference type="Gene3D" id="2.60.40.10">
    <property type="entry name" value="Immunoglobulins"/>
    <property type="match status" value="2"/>
</dbReference>
<proteinExistence type="predicted"/>
<organism evidence="2">
    <name type="scientific">Tetraodon nigroviridis</name>
    <name type="common">Spotted green pufferfish</name>
    <name type="synonym">Chelonodon nigroviridis</name>
    <dbReference type="NCBI Taxonomy" id="99883"/>
    <lineage>
        <taxon>Eukaryota</taxon>
        <taxon>Metazoa</taxon>
        <taxon>Chordata</taxon>
        <taxon>Craniata</taxon>
        <taxon>Vertebrata</taxon>
        <taxon>Euteleostomi</taxon>
        <taxon>Actinopterygii</taxon>
        <taxon>Neopterygii</taxon>
        <taxon>Teleostei</taxon>
        <taxon>Neoteleostei</taxon>
        <taxon>Acanthomorphata</taxon>
        <taxon>Eupercaria</taxon>
        <taxon>Tetraodontiformes</taxon>
        <taxon>Tetradontoidea</taxon>
        <taxon>Tetraodontidae</taxon>
        <taxon>Tetraodon</taxon>
    </lineage>
</organism>
<accession>Q4S7M6</accession>
<dbReference type="AlphaFoldDB" id="Q4S7M6"/>
<dbReference type="EMBL" id="CAAE01014714">
    <property type="protein sequence ID" value="CAG03356.1"/>
    <property type="molecule type" value="Genomic_DNA"/>
</dbReference>
<sequence length="237" mass="27031">MGDARVFEIALKKADEFFWGKPRKFNLDVVGQILQRLRSSVACWKQQRGNWVSMNCSVNYHCPSRPPVLNLIWERGKPLNITKPVEMQTVFAEPNKPMLLASLSFTVSHQVKPRLRCEASYPGASTLATAKELHVTFSPKDVVVQIQSLIVKEGGSALLVCTCKADPPAFEYRWSYSQQGHTVYLHHRTHMVRVFNVTRDMRVRCSAQNLIGRGESQPTSLNIKCKVVFFFLWSSIY</sequence>
<protein>
    <submittedName>
        <fullName evidence="2">(spotted green pufferfish) hypothetical protein</fullName>
    </submittedName>
</protein>
<gene>
    <name evidence="2" type="ORF">GSTENG00022709001</name>
</gene>
<evidence type="ECO:0000259" key="1">
    <source>
        <dbReference type="PROSITE" id="PS50835"/>
    </source>
</evidence>
<reference evidence="2" key="2">
    <citation type="submission" date="2004-02" db="EMBL/GenBank/DDBJ databases">
        <authorList>
            <consortium name="Genoscope"/>
            <consortium name="Whitehead Institute Centre for Genome Research"/>
        </authorList>
    </citation>
    <scope>NUCLEOTIDE SEQUENCE</scope>
</reference>
<dbReference type="SUPFAM" id="SSF48726">
    <property type="entry name" value="Immunoglobulin"/>
    <property type="match status" value="1"/>
</dbReference>
<dbReference type="InterPro" id="IPR007110">
    <property type="entry name" value="Ig-like_dom"/>
</dbReference>
<dbReference type="PANTHER" id="PTHR46484:SF3">
    <property type="entry name" value="MYELIN-ASSOCIATED GLYCOPROTEIN-LIKE"/>
    <property type="match status" value="1"/>
</dbReference>
<dbReference type="OrthoDB" id="25840at2759"/>
<dbReference type="PANTHER" id="PTHR46484">
    <property type="entry name" value="SI:CH211-171H4.5-RELATED"/>
    <property type="match status" value="1"/>
</dbReference>
<evidence type="ECO:0000313" key="2">
    <source>
        <dbReference type="EMBL" id="CAG03356.1"/>
    </source>
</evidence>
<name>Q4S7M6_TETNG</name>
<comment type="caution">
    <text evidence="2">The sequence shown here is derived from an EMBL/GenBank/DDBJ whole genome shotgun (WGS) entry which is preliminary data.</text>
</comment>